<keyword evidence="2" id="KW-1185">Reference proteome</keyword>
<evidence type="ECO:0000313" key="1">
    <source>
        <dbReference type="EMBL" id="KAL0926042.1"/>
    </source>
</evidence>
<protein>
    <submittedName>
        <fullName evidence="1">Uncharacterized protein</fullName>
    </submittedName>
</protein>
<comment type="caution">
    <text evidence="1">The sequence shown here is derived from an EMBL/GenBank/DDBJ whole genome shotgun (WGS) entry which is preliminary data.</text>
</comment>
<name>A0ABD0VLM8_DENTH</name>
<reference evidence="1 2" key="1">
    <citation type="journal article" date="2024" name="Plant Biotechnol. J.">
        <title>Dendrobium thyrsiflorum genome and its molecular insights into genes involved in important horticultural traits.</title>
        <authorList>
            <person name="Chen B."/>
            <person name="Wang J.Y."/>
            <person name="Zheng P.J."/>
            <person name="Li K.L."/>
            <person name="Liang Y.M."/>
            <person name="Chen X.F."/>
            <person name="Zhang C."/>
            <person name="Zhao X."/>
            <person name="He X."/>
            <person name="Zhang G.Q."/>
            <person name="Liu Z.J."/>
            <person name="Xu Q."/>
        </authorList>
    </citation>
    <scope>NUCLEOTIDE SEQUENCE [LARGE SCALE GENOMIC DNA]</scope>
    <source>
        <strain evidence="1">GZMU011</strain>
    </source>
</reference>
<gene>
    <name evidence="1" type="ORF">M5K25_004423</name>
</gene>
<evidence type="ECO:0000313" key="2">
    <source>
        <dbReference type="Proteomes" id="UP001552299"/>
    </source>
</evidence>
<organism evidence="1 2">
    <name type="scientific">Dendrobium thyrsiflorum</name>
    <name type="common">Pinecone-like raceme dendrobium</name>
    <name type="synonym">Orchid</name>
    <dbReference type="NCBI Taxonomy" id="117978"/>
    <lineage>
        <taxon>Eukaryota</taxon>
        <taxon>Viridiplantae</taxon>
        <taxon>Streptophyta</taxon>
        <taxon>Embryophyta</taxon>
        <taxon>Tracheophyta</taxon>
        <taxon>Spermatophyta</taxon>
        <taxon>Magnoliopsida</taxon>
        <taxon>Liliopsida</taxon>
        <taxon>Asparagales</taxon>
        <taxon>Orchidaceae</taxon>
        <taxon>Epidendroideae</taxon>
        <taxon>Malaxideae</taxon>
        <taxon>Dendrobiinae</taxon>
        <taxon>Dendrobium</taxon>
    </lineage>
</organism>
<dbReference type="Proteomes" id="UP001552299">
    <property type="component" value="Unassembled WGS sequence"/>
</dbReference>
<sequence length="148" mass="15970">MPQMPMIRDLSSWRKAWSWERYETMVKFAGGGSARTSCTPFGGSLVEKNAKFGVFNQRADFSKALHRAVVDEPRKGAIFTVSLDAADLLVNGGSLSQPISDFMSYCLAVPLGGADSVFDILDLASEMVQGFGELSNSGSGIPEISHFP</sequence>
<dbReference type="AlphaFoldDB" id="A0ABD0VLM8"/>
<dbReference type="EMBL" id="JANQDX010000004">
    <property type="protein sequence ID" value="KAL0926042.1"/>
    <property type="molecule type" value="Genomic_DNA"/>
</dbReference>
<proteinExistence type="predicted"/>
<accession>A0ABD0VLM8</accession>